<organism evidence="2 3">
    <name type="scientific">Arthrobacter liuii</name>
    <dbReference type="NCBI Taxonomy" id="1476996"/>
    <lineage>
        <taxon>Bacteria</taxon>
        <taxon>Bacillati</taxon>
        <taxon>Actinomycetota</taxon>
        <taxon>Actinomycetes</taxon>
        <taxon>Micrococcales</taxon>
        <taxon>Micrococcaceae</taxon>
        <taxon>Arthrobacter</taxon>
    </lineage>
</organism>
<evidence type="ECO:0000256" key="1">
    <source>
        <dbReference type="SAM" id="MobiDB-lite"/>
    </source>
</evidence>
<evidence type="ECO:0000313" key="2">
    <source>
        <dbReference type="EMBL" id="GGH95818.1"/>
    </source>
</evidence>
<protein>
    <submittedName>
        <fullName evidence="2">Uncharacterized protein</fullName>
    </submittedName>
</protein>
<comment type="caution">
    <text evidence="2">The sequence shown here is derived from an EMBL/GenBank/DDBJ whole genome shotgun (WGS) entry which is preliminary data.</text>
</comment>
<keyword evidence="3" id="KW-1185">Reference proteome</keyword>
<reference evidence="3" key="1">
    <citation type="journal article" date="2019" name="Int. J. Syst. Evol. Microbiol.">
        <title>The Global Catalogue of Microorganisms (GCM) 10K type strain sequencing project: providing services to taxonomists for standard genome sequencing and annotation.</title>
        <authorList>
            <consortium name="The Broad Institute Genomics Platform"/>
            <consortium name="The Broad Institute Genome Sequencing Center for Infectious Disease"/>
            <person name="Wu L."/>
            <person name="Ma J."/>
        </authorList>
    </citation>
    <scope>NUCLEOTIDE SEQUENCE [LARGE SCALE GENOMIC DNA]</scope>
    <source>
        <strain evidence="3">CGMCC 1.12778</strain>
    </source>
</reference>
<feature type="region of interest" description="Disordered" evidence="1">
    <location>
        <begin position="1"/>
        <end position="67"/>
    </location>
</feature>
<gene>
    <name evidence="2" type="ORF">GCM10007170_22230</name>
</gene>
<accession>A0ABQ2ATC8</accession>
<name>A0ABQ2ATC8_9MICC</name>
<feature type="compositionally biased region" description="Basic and acidic residues" evidence="1">
    <location>
        <begin position="13"/>
        <end position="23"/>
    </location>
</feature>
<dbReference type="EMBL" id="BMFW01000008">
    <property type="protein sequence ID" value="GGH95818.1"/>
    <property type="molecule type" value="Genomic_DNA"/>
</dbReference>
<evidence type="ECO:0000313" key="3">
    <source>
        <dbReference type="Proteomes" id="UP000643279"/>
    </source>
</evidence>
<sequence>MCYASNKDFGWGARKETKRRPEAEPETPAETPEEPVKAQNFTFWAFPSWRRTPAPRTPSAERSKERV</sequence>
<dbReference type="Proteomes" id="UP000643279">
    <property type="component" value="Unassembled WGS sequence"/>
</dbReference>
<feature type="compositionally biased region" description="Acidic residues" evidence="1">
    <location>
        <begin position="24"/>
        <end position="33"/>
    </location>
</feature>
<proteinExistence type="predicted"/>